<sequence length="501" mass="53651">MTKRYSARELIDLVVDEGTFESWDTEPITPAAGISEEYAAELAAAREKSGADEAILTGEGRVRGRRVAIVASEFRFLAGSIGIAAAERLTSAIERATAEGLPLLAGPASGGTRMQEGTVAFLSMVKITAAVNDHRKAGLPILVYLRHPTTGGVFASWGSLGHFSVAEPGALVGFLGPRVYEELYGEPFPTNVQTGDNLHRRGLVDAVMGPERLGETAAKALDVLMGALEVPAPVDNPDTSPNPMPSGTNAWDIITASRDEKRPGVRELLRYGARNVLPLNGTGQGEKDRGMILALATFGSAPCIVLGQDRRGQRKYEPMGPAALREARRGMRLADELHIPLVTVIDTPGAALSKDAEEGGLAGEIARSLSDLIALKAPTVSVILGEGSGGGALALIPADRVLSAENGWLSPLPPEGASAIVHRTRDRAAEMAQAQQVHCEKLVEHGIVDRVIAEKPNAAQEPREFSERVAQTLEYEIIDLMRVHPSRRRYQRIDRYRKLGI</sequence>
<feature type="domain" description="CoA carboxyltransferase N-terminal" evidence="2">
    <location>
        <begin position="1"/>
        <end position="239"/>
    </location>
</feature>
<name>A0A150H8D5_9MICO</name>
<dbReference type="GO" id="GO:2001295">
    <property type="term" value="P:malonyl-CoA biosynthetic process"/>
    <property type="evidence" value="ECO:0007669"/>
    <property type="project" value="TreeGrafter"/>
</dbReference>
<comment type="caution">
    <text evidence="4">The sequence shown here is derived from an EMBL/GenBank/DDBJ whole genome shotgun (WGS) entry which is preliminary data.</text>
</comment>
<dbReference type="EC" id="6.4.1.2" evidence="4"/>
<dbReference type="GO" id="GO:0016740">
    <property type="term" value="F:transferase activity"/>
    <property type="evidence" value="ECO:0007669"/>
    <property type="project" value="UniProtKB-KW"/>
</dbReference>
<dbReference type="InterPro" id="IPR011763">
    <property type="entry name" value="COA_CT_C"/>
</dbReference>
<feature type="domain" description="CoA carboxyltransferase C-terminal" evidence="3">
    <location>
        <begin position="236"/>
        <end position="479"/>
    </location>
</feature>
<keyword evidence="5" id="KW-1185">Reference proteome</keyword>
<keyword evidence="1 4" id="KW-0808">Transferase</keyword>
<dbReference type="GO" id="GO:0003989">
    <property type="term" value="F:acetyl-CoA carboxylase activity"/>
    <property type="evidence" value="ECO:0007669"/>
    <property type="project" value="UniProtKB-EC"/>
</dbReference>
<dbReference type="PRINTS" id="PR01070">
    <property type="entry name" value="ACCCTRFRASEB"/>
</dbReference>
<dbReference type="PANTHER" id="PTHR42995">
    <property type="entry name" value="ACETYL-COENZYME A CARBOXYLASE CARBOXYL TRANSFERASE SUBUNIT BETA, CHLOROPLASTIC"/>
    <property type="match status" value="1"/>
</dbReference>
<dbReference type="InterPro" id="IPR000438">
    <property type="entry name" value="Acetyl_CoA_COase_Trfase_b_su"/>
</dbReference>
<protein>
    <submittedName>
        <fullName evidence="4">Acetyl-coenzyme A carboxylase carboxyl transferase subunit beta</fullName>
        <ecNumber evidence="4">6.4.1.2</ecNumber>
    </submittedName>
</protein>
<organism evidence="4 5">
    <name type="scientific">Brevibacterium ravenspurgense</name>
    <dbReference type="NCBI Taxonomy" id="479117"/>
    <lineage>
        <taxon>Bacteria</taxon>
        <taxon>Bacillati</taxon>
        <taxon>Actinomycetota</taxon>
        <taxon>Actinomycetes</taxon>
        <taxon>Micrococcales</taxon>
        <taxon>Brevibacteriaceae</taxon>
        <taxon>Brevibacterium</taxon>
    </lineage>
</organism>
<evidence type="ECO:0000313" key="5">
    <source>
        <dbReference type="Proteomes" id="UP000243589"/>
    </source>
</evidence>
<dbReference type="PROSITE" id="PS50980">
    <property type="entry name" value="COA_CT_NTER"/>
    <property type="match status" value="1"/>
</dbReference>
<dbReference type="AlphaFoldDB" id="A0A150H8D5"/>
<evidence type="ECO:0000259" key="2">
    <source>
        <dbReference type="PROSITE" id="PS50980"/>
    </source>
</evidence>
<dbReference type="Proteomes" id="UP000243589">
    <property type="component" value="Unassembled WGS sequence"/>
</dbReference>
<accession>A0A150H8D5</accession>
<dbReference type="EMBL" id="LQQC01000010">
    <property type="protein sequence ID" value="KXZ58108.1"/>
    <property type="molecule type" value="Genomic_DNA"/>
</dbReference>
<gene>
    <name evidence="4" type="primary">accD</name>
    <name evidence="4" type="ORF">Bravens_01144</name>
</gene>
<dbReference type="Gene3D" id="3.90.226.10">
    <property type="entry name" value="2-enoyl-CoA Hydratase, Chain A, domain 1"/>
    <property type="match status" value="2"/>
</dbReference>
<dbReference type="GO" id="GO:0009317">
    <property type="term" value="C:acetyl-CoA carboxylase complex"/>
    <property type="evidence" value="ECO:0007669"/>
    <property type="project" value="InterPro"/>
</dbReference>
<dbReference type="PANTHER" id="PTHR42995:SF5">
    <property type="entry name" value="ACETYL-COENZYME A CARBOXYLASE CARBOXYL TRANSFERASE SUBUNIT BETA, CHLOROPLASTIC"/>
    <property type="match status" value="1"/>
</dbReference>
<proteinExistence type="predicted"/>
<dbReference type="SUPFAM" id="SSF52096">
    <property type="entry name" value="ClpP/crotonase"/>
    <property type="match status" value="2"/>
</dbReference>
<dbReference type="InterPro" id="IPR034733">
    <property type="entry name" value="AcCoA_carboxyl_beta"/>
</dbReference>
<evidence type="ECO:0000259" key="3">
    <source>
        <dbReference type="PROSITE" id="PS50989"/>
    </source>
</evidence>
<keyword evidence="4" id="KW-0436">Ligase</keyword>
<evidence type="ECO:0000256" key="1">
    <source>
        <dbReference type="ARBA" id="ARBA00022679"/>
    </source>
</evidence>
<dbReference type="RefSeq" id="WP_062021180.1">
    <property type="nucleotide sequence ID" value="NZ_LQQC01000010.1"/>
</dbReference>
<reference evidence="4 5" key="1">
    <citation type="submission" date="2016-01" db="EMBL/GenBank/DDBJ databases">
        <title>Use of Whole Genome Sequencing to ascertain that Brevibacterium massiliense (Roux, Raoult 2009) is a later heterotypic synonym of Brevibacterium ravenspurgense (Mages 2008).</title>
        <authorList>
            <person name="Bernier A.-M."/>
            <person name="Burdz T."/>
            <person name="Huynh C."/>
            <person name="Pachecho A.L."/>
            <person name="Wiebe D."/>
            <person name="Bonner C."/>
            <person name="Bernard K."/>
        </authorList>
    </citation>
    <scope>NUCLEOTIDE SEQUENCE [LARGE SCALE GENOMIC DNA]</scope>
    <source>
        <strain evidence="4 5">CCUG56047</strain>
    </source>
</reference>
<dbReference type="PATRIC" id="fig|479117.4.peg.1141"/>
<evidence type="ECO:0000313" key="4">
    <source>
        <dbReference type="EMBL" id="KXZ58108.1"/>
    </source>
</evidence>
<dbReference type="Pfam" id="PF01039">
    <property type="entry name" value="Carboxyl_trans"/>
    <property type="match status" value="1"/>
</dbReference>
<dbReference type="PROSITE" id="PS50989">
    <property type="entry name" value="COA_CT_CTER"/>
    <property type="match status" value="1"/>
</dbReference>
<dbReference type="InterPro" id="IPR029045">
    <property type="entry name" value="ClpP/crotonase-like_dom_sf"/>
</dbReference>
<dbReference type="InterPro" id="IPR011762">
    <property type="entry name" value="COA_CT_N"/>
</dbReference>
<dbReference type="GO" id="GO:0006633">
    <property type="term" value="P:fatty acid biosynthetic process"/>
    <property type="evidence" value="ECO:0007669"/>
    <property type="project" value="InterPro"/>
</dbReference>